<name>D3QC38_STANL</name>
<dbReference type="Proteomes" id="UP000000844">
    <property type="component" value="Chromosome"/>
</dbReference>
<dbReference type="HOGENOM" id="CLU_2036602_0_0_11"/>
<accession>D3QC38</accession>
<feature type="region of interest" description="Disordered" evidence="1">
    <location>
        <begin position="95"/>
        <end position="121"/>
    </location>
</feature>
<sequence length="121" mass="12912">MTKIVDEVIDAYPDYIRSIADDDVAQMSRKAGATAEALRTCQGSAEAAFGGGFSDMAEIWGELVGGLANHLSDTRDRLQVTTKALHRVAADYLDTDETNADDTNRAASGLPQTDGRLSDGF</sequence>
<dbReference type="STRING" id="446470.Snas_0036"/>
<organism evidence="2 3">
    <name type="scientific">Stackebrandtia nassauensis (strain DSM 44728 / CIP 108903 / NRRL B-16338 / NBRC 102104 / LLR-40K-21)</name>
    <dbReference type="NCBI Taxonomy" id="446470"/>
    <lineage>
        <taxon>Bacteria</taxon>
        <taxon>Bacillati</taxon>
        <taxon>Actinomycetota</taxon>
        <taxon>Actinomycetes</taxon>
        <taxon>Glycomycetales</taxon>
        <taxon>Glycomycetaceae</taxon>
        <taxon>Stackebrandtia</taxon>
    </lineage>
</organism>
<protein>
    <recommendedName>
        <fullName evidence="4">Excreted virulence factor EspC, type VII ESX diderm</fullName>
    </recommendedName>
</protein>
<evidence type="ECO:0008006" key="4">
    <source>
        <dbReference type="Google" id="ProtNLM"/>
    </source>
</evidence>
<evidence type="ECO:0000256" key="1">
    <source>
        <dbReference type="SAM" id="MobiDB-lite"/>
    </source>
</evidence>
<evidence type="ECO:0000313" key="2">
    <source>
        <dbReference type="EMBL" id="ADD39758.1"/>
    </source>
</evidence>
<dbReference type="EMBL" id="CP001778">
    <property type="protein sequence ID" value="ADD39758.1"/>
    <property type="molecule type" value="Genomic_DNA"/>
</dbReference>
<dbReference type="AlphaFoldDB" id="D3QC38"/>
<proteinExistence type="predicted"/>
<reference evidence="2 3" key="1">
    <citation type="journal article" date="2009" name="Stand. Genomic Sci.">
        <title>Complete genome sequence of Stackebrandtia nassauensis type strain (LLR-40K-21).</title>
        <authorList>
            <person name="Munk C."/>
            <person name="Lapidus A."/>
            <person name="Copeland A."/>
            <person name="Jando M."/>
            <person name="Mayilraj S."/>
            <person name="Glavina Del Rio T."/>
            <person name="Nolan M."/>
            <person name="Chen F."/>
            <person name="Lucas S."/>
            <person name="Tice H."/>
            <person name="Cheng J.F."/>
            <person name="Han C."/>
            <person name="Detter J.C."/>
            <person name="Bruce D."/>
            <person name="Goodwin L."/>
            <person name="Chain P."/>
            <person name="Pitluck S."/>
            <person name="Goker M."/>
            <person name="Ovchinikova G."/>
            <person name="Pati A."/>
            <person name="Ivanova N."/>
            <person name="Mavromatis K."/>
            <person name="Chen A."/>
            <person name="Palaniappan K."/>
            <person name="Land M."/>
            <person name="Hauser L."/>
            <person name="Chang Y.J."/>
            <person name="Jeffries C.D."/>
            <person name="Bristow J."/>
            <person name="Eisen J.A."/>
            <person name="Markowitz V."/>
            <person name="Hugenholtz P."/>
            <person name="Kyrpides N.C."/>
            <person name="Klenk H.P."/>
        </authorList>
    </citation>
    <scope>NUCLEOTIDE SEQUENCE [LARGE SCALE GENOMIC DNA]</scope>
    <source>
        <strain evidence="3">DSM 44728 / CIP 108903 / NRRL B-16338 / NBRC 102104 / LLR-40K-21</strain>
    </source>
</reference>
<dbReference type="KEGG" id="sna:Snas_0036"/>
<evidence type="ECO:0000313" key="3">
    <source>
        <dbReference type="Proteomes" id="UP000000844"/>
    </source>
</evidence>
<keyword evidence="3" id="KW-1185">Reference proteome</keyword>
<gene>
    <name evidence="2" type="ordered locus">Snas_0036</name>
</gene>
<dbReference type="RefSeq" id="WP_013015329.1">
    <property type="nucleotide sequence ID" value="NC_013947.1"/>
</dbReference>